<accession>A0A165WZ88</accession>
<dbReference type="Proteomes" id="UP000076798">
    <property type="component" value="Unassembled WGS sequence"/>
</dbReference>
<sequence length="90" mass="9902">MLGNPEWFLRDAFTGSCFTHTTYVLSFIVASHQSGKGTTAVFRKGTGARVDDQGLSFGAWSPGSSSKDTGFHYPHRCFVTEEMLTKSECE</sequence>
<proteinExistence type="predicted"/>
<dbReference type="EMBL" id="KV428494">
    <property type="protein sequence ID" value="KZT31673.1"/>
    <property type="molecule type" value="Genomic_DNA"/>
</dbReference>
<evidence type="ECO:0000313" key="1">
    <source>
        <dbReference type="EMBL" id="KZT31673.1"/>
    </source>
</evidence>
<keyword evidence="2" id="KW-1185">Reference proteome</keyword>
<organism evidence="1 2">
    <name type="scientific">Sistotremastrum suecicum HHB10207 ss-3</name>
    <dbReference type="NCBI Taxonomy" id="1314776"/>
    <lineage>
        <taxon>Eukaryota</taxon>
        <taxon>Fungi</taxon>
        <taxon>Dikarya</taxon>
        <taxon>Basidiomycota</taxon>
        <taxon>Agaricomycotina</taxon>
        <taxon>Agaricomycetes</taxon>
        <taxon>Sistotremastrales</taxon>
        <taxon>Sistotremastraceae</taxon>
        <taxon>Sistotremastrum</taxon>
    </lineage>
</organism>
<reference evidence="1 2" key="1">
    <citation type="journal article" date="2016" name="Mol. Biol. Evol.">
        <title>Comparative Genomics of Early-Diverging Mushroom-Forming Fungi Provides Insights into the Origins of Lignocellulose Decay Capabilities.</title>
        <authorList>
            <person name="Nagy L.G."/>
            <person name="Riley R."/>
            <person name="Tritt A."/>
            <person name="Adam C."/>
            <person name="Daum C."/>
            <person name="Floudas D."/>
            <person name="Sun H."/>
            <person name="Yadav J.S."/>
            <person name="Pangilinan J."/>
            <person name="Larsson K.H."/>
            <person name="Matsuura K."/>
            <person name="Barry K."/>
            <person name="Labutti K."/>
            <person name="Kuo R."/>
            <person name="Ohm R.A."/>
            <person name="Bhattacharya S.S."/>
            <person name="Shirouzu T."/>
            <person name="Yoshinaga Y."/>
            <person name="Martin F.M."/>
            <person name="Grigoriev I.V."/>
            <person name="Hibbett D.S."/>
        </authorList>
    </citation>
    <scope>NUCLEOTIDE SEQUENCE [LARGE SCALE GENOMIC DNA]</scope>
    <source>
        <strain evidence="1 2">HHB10207 ss-3</strain>
    </source>
</reference>
<protein>
    <submittedName>
        <fullName evidence="1">Uncharacterized protein</fullName>
    </submittedName>
</protein>
<gene>
    <name evidence="1" type="ORF">SISSUDRAFT_680657</name>
</gene>
<name>A0A165WZ88_9AGAM</name>
<dbReference type="AlphaFoldDB" id="A0A165WZ88"/>
<evidence type="ECO:0000313" key="2">
    <source>
        <dbReference type="Proteomes" id="UP000076798"/>
    </source>
</evidence>